<evidence type="ECO:0000313" key="2">
    <source>
        <dbReference type="EMBL" id="PWJ51786.1"/>
    </source>
</evidence>
<dbReference type="PROSITE" id="PS51725">
    <property type="entry name" value="ABM"/>
    <property type="match status" value="1"/>
</dbReference>
<dbReference type="Pfam" id="PF03992">
    <property type="entry name" value="ABM"/>
    <property type="match status" value="1"/>
</dbReference>
<proteinExistence type="predicted"/>
<organism evidence="2 3">
    <name type="scientific">Quadrisphaera granulorum</name>
    <dbReference type="NCBI Taxonomy" id="317664"/>
    <lineage>
        <taxon>Bacteria</taxon>
        <taxon>Bacillati</taxon>
        <taxon>Actinomycetota</taxon>
        <taxon>Actinomycetes</taxon>
        <taxon>Kineosporiales</taxon>
        <taxon>Kineosporiaceae</taxon>
        <taxon>Quadrisphaera</taxon>
    </lineage>
</organism>
<keyword evidence="2" id="KW-0503">Monooxygenase</keyword>
<reference evidence="2 3" key="1">
    <citation type="submission" date="2018-03" db="EMBL/GenBank/DDBJ databases">
        <title>Genomic Encyclopedia of Archaeal and Bacterial Type Strains, Phase II (KMG-II): from individual species to whole genera.</title>
        <authorList>
            <person name="Goeker M."/>
        </authorList>
    </citation>
    <scope>NUCLEOTIDE SEQUENCE [LARGE SCALE GENOMIC DNA]</scope>
    <source>
        <strain evidence="2 3">DSM 44889</strain>
    </source>
</reference>
<protein>
    <submittedName>
        <fullName evidence="2">Antibiotic biosynthesis monooxygenase</fullName>
    </submittedName>
</protein>
<keyword evidence="3" id="KW-1185">Reference proteome</keyword>
<gene>
    <name evidence="2" type="ORF">BXY45_12064</name>
</gene>
<name>A0A316A1H3_9ACTN</name>
<dbReference type="Gene3D" id="3.30.70.100">
    <property type="match status" value="1"/>
</dbReference>
<sequence length="111" mass="12102">MPSIVEGGGYATFVNVFHTDPAHQARVIEILVAISDDVAASSPGFRSASTHASVDGRRVFNYLQWDSPEALAAMQQSAAFRALSRRFAGVLGGFEEYSCEVVHVRERTVEE</sequence>
<comment type="caution">
    <text evidence="2">The sequence shown here is derived from an EMBL/GenBank/DDBJ whole genome shotgun (WGS) entry which is preliminary data.</text>
</comment>
<feature type="domain" description="ABM" evidence="1">
    <location>
        <begin position="11"/>
        <end position="101"/>
    </location>
</feature>
<dbReference type="Proteomes" id="UP000245469">
    <property type="component" value="Unassembled WGS sequence"/>
</dbReference>
<dbReference type="EMBL" id="QGDQ01000020">
    <property type="protein sequence ID" value="PWJ51786.1"/>
    <property type="molecule type" value="Genomic_DNA"/>
</dbReference>
<accession>A0A316A1H3</accession>
<dbReference type="GO" id="GO:0004497">
    <property type="term" value="F:monooxygenase activity"/>
    <property type="evidence" value="ECO:0007669"/>
    <property type="project" value="UniProtKB-KW"/>
</dbReference>
<dbReference type="InterPro" id="IPR011008">
    <property type="entry name" value="Dimeric_a/b-barrel"/>
</dbReference>
<dbReference type="RefSeq" id="WP_170131546.1">
    <property type="nucleotide sequence ID" value="NZ_QGDQ01000020.1"/>
</dbReference>
<evidence type="ECO:0000259" key="1">
    <source>
        <dbReference type="PROSITE" id="PS51725"/>
    </source>
</evidence>
<dbReference type="InterPro" id="IPR007138">
    <property type="entry name" value="ABM_dom"/>
</dbReference>
<keyword evidence="2" id="KW-0560">Oxidoreductase</keyword>
<dbReference type="SUPFAM" id="SSF54909">
    <property type="entry name" value="Dimeric alpha+beta barrel"/>
    <property type="match status" value="1"/>
</dbReference>
<dbReference type="AlphaFoldDB" id="A0A316A1H3"/>
<evidence type="ECO:0000313" key="3">
    <source>
        <dbReference type="Proteomes" id="UP000245469"/>
    </source>
</evidence>